<dbReference type="EMBL" id="CP042831">
    <property type="protein sequence ID" value="QEE51005.1"/>
    <property type="molecule type" value="Genomic_DNA"/>
</dbReference>
<protein>
    <submittedName>
        <fullName evidence="1">DUF4249 domain-containing protein</fullName>
    </submittedName>
</protein>
<dbReference type="AlphaFoldDB" id="A0A5B9FVR0"/>
<dbReference type="Pfam" id="PF14054">
    <property type="entry name" value="DUF4249"/>
    <property type="match status" value="1"/>
</dbReference>
<dbReference type="Proteomes" id="UP000321222">
    <property type="component" value="Chromosome"/>
</dbReference>
<dbReference type="InterPro" id="IPR025345">
    <property type="entry name" value="DUF4249"/>
</dbReference>
<dbReference type="RefSeq" id="WP_147584444.1">
    <property type="nucleotide sequence ID" value="NZ_CP042831.1"/>
</dbReference>
<accession>A0A5B9FVR0</accession>
<keyword evidence="2" id="KW-1185">Reference proteome</keyword>
<organism evidence="1 2">
    <name type="scientific">Flavobacterium alkalisoli</name>
    <dbReference type="NCBI Taxonomy" id="2602769"/>
    <lineage>
        <taxon>Bacteria</taxon>
        <taxon>Pseudomonadati</taxon>
        <taxon>Bacteroidota</taxon>
        <taxon>Flavobacteriia</taxon>
        <taxon>Flavobacteriales</taxon>
        <taxon>Flavobacteriaceae</taxon>
        <taxon>Flavobacterium</taxon>
    </lineage>
</organism>
<evidence type="ECO:0000313" key="1">
    <source>
        <dbReference type="EMBL" id="QEE51005.1"/>
    </source>
</evidence>
<dbReference type="OrthoDB" id="1430047at2"/>
<evidence type="ECO:0000313" key="2">
    <source>
        <dbReference type="Proteomes" id="UP000321222"/>
    </source>
</evidence>
<dbReference type="KEGG" id="fak:FUA48_15900"/>
<gene>
    <name evidence="1" type="ORF">FUA48_15900</name>
</gene>
<name>A0A5B9FVR0_9FLAO</name>
<reference evidence="1 2" key="1">
    <citation type="submission" date="2019-08" db="EMBL/GenBank/DDBJ databases">
        <title>Flavobacterium alkalisoli sp. nov., isolated from rhizosphere soil of Suaeda salsa.</title>
        <authorList>
            <person name="Sun J.-Q."/>
            <person name="Xu L."/>
        </authorList>
    </citation>
    <scope>NUCLEOTIDE SEQUENCE [LARGE SCALE GENOMIC DNA]</scope>
    <source>
        <strain evidence="1 2">XS-5</strain>
    </source>
</reference>
<proteinExistence type="predicted"/>
<sequence>MKNIKINMLRYLILLIVLPFVGCEDVIEVDLASGQDKIVIDAEILWQKGSDGSTQSIKISRMTDYYNPTPPKVSGAQVYIENAQGTVFVFEESEQAGVYICHTFVPEINVGYTLTVIAEGQTYTASESLVPVASINSVEQGVVEDFSGDNIELAFYYDDPPGESNFYLTEFNTEVLPYPEYELTDDEFFDGNEIRNEMIEEKLSAGVPVTITLRGVSEQFYNYMNLILDTSDSNPFATPSANIRGNIVNQNDTENYALGYFRLCEADRVVHIIE</sequence>